<dbReference type="Pfam" id="PF00975">
    <property type="entry name" value="Thioesterase"/>
    <property type="match status" value="1"/>
</dbReference>
<dbReference type="Gene3D" id="3.40.50.1820">
    <property type="entry name" value="alpha/beta hydrolase"/>
    <property type="match status" value="1"/>
</dbReference>
<dbReference type="Gene3D" id="1.10.1200.10">
    <property type="entry name" value="ACP-like"/>
    <property type="match status" value="3"/>
</dbReference>
<name>A0A561EKW4_9ACTN</name>
<dbReference type="RefSeq" id="WP_145788187.1">
    <property type="nucleotide sequence ID" value="NZ_VIVR01000001.1"/>
</dbReference>
<dbReference type="GO" id="GO:0072330">
    <property type="term" value="P:monocarboxylic acid biosynthetic process"/>
    <property type="evidence" value="ECO:0007669"/>
    <property type="project" value="UniProtKB-ARBA"/>
</dbReference>
<evidence type="ECO:0000256" key="3">
    <source>
        <dbReference type="ARBA" id="ARBA00022450"/>
    </source>
</evidence>
<dbReference type="CDD" id="cd17651">
    <property type="entry name" value="A_NRPS_VisG_like"/>
    <property type="match status" value="1"/>
</dbReference>
<dbReference type="Gene3D" id="3.30.559.30">
    <property type="entry name" value="Nonribosomal peptide synthetase, condensation domain"/>
    <property type="match status" value="3"/>
</dbReference>
<comment type="similarity">
    <text evidence="2">Belongs to the ATP-dependent AMP-binding enzyme family.</text>
</comment>
<dbReference type="PANTHER" id="PTHR45527:SF1">
    <property type="entry name" value="FATTY ACID SYNTHASE"/>
    <property type="match status" value="1"/>
</dbReference>
<dbReference type="Gene3D" id="3.30.300.30">
    <property type="match status" value="4"/>
</dbReference>
<dbReference type="GO" id="GO:0016874">
    <property type="term" value="F:ligase activity"/>
    <property type="evidence" value="ECO:0007669"/>
    <property type="project" value="UniProtKB-KW"/>
</dbReference>
<comment type="caution">
    <text evidence="7">The sequence shown here is derived from an EMBL/GenBank/DDBJ whole genome shotgun (WGS) entry which is preliminary data.</text>
</comment>
<keyword evidence="5" id="KW-0436">Ligase</keyword>
<dbReference type="CDD" id="cd17646">
    <property type="entry name" value="A_NRPS_AB3403-like"/>
    <property type="match status" value="1"/>
</dbReference>
<organism evidence="7 8">
    <name type="scientific">Kitasatospora atroaurantiaca</name>
    <dbReference type="NCBI Taxonomy" id="285545"/>
    <lineage>
        <taxon>Bacteria</taxon>
        <taxon>Bacillati</taxon>
        <taxon>Actinomycetota</taxon>
        <taxon>Actinomycetes</taxon>
        <taxon>Kitasatosporales</taxon>
        <taxon>Streptomycetaceae</taxon>
        <taxon>Kitasatospora</taxon>
    </lineage>
</organism>
<dbReference type="OrthoDB" id="3858765at2"/>
<dbReference type="CDD" id="cd12116">
    <property type="entry name" value="A_NRPS_Ta1_like"/>
    <property type="match status" value="2"/>
</dbReference>
<dbReference type="FunFam" id="3.30.300.30:FF:000010">
    <property type="entry name" value="Enterobactin synthetase component F"/>
    <property type="match status" value="4"/>
</dbReference>
<gene>
    <name evidence="7" type="ORF">FB465_1182</name>
</gene>
<dbReference type="InterPro" id="IPR020845">
    <property type="entry name" value="AMP-binding_CS"/>
</dbReference>
<dbReference type="Gene3D" id="3.30.559.10">
    <property type="entry name" value="Chloramphenicol acetyltransferase-like domain"/>
    <property type="match status" value="3"/>
</dbReference>
<evidence type="ECO:0000259" key="6">
    <source>
        <dbReference type="PROSITE" id="PS50075"/>
    </source>
</evidence>
<proteinExistence type="inferred from homology"/>
<dbReference type="SUPFAM" id="SSF47336">
    <property type="entry name" value="ACP-like"/>
    <property type="match status" value="4"/>
</dbReference>
<dbReference type="InterPro" id="IPR023213">
    <property type="entry name" value="CAT-like_dom_sf"/>
</dbReference>
<dbReference type="GO" id="GO:0008610">
    <property type="term" value="P:lipid biosynthetic process"/>
    <property type="evidence" value="ECO:0007669"/>
    <property type="project" value="UniProtKB-ARBA"/>
</dbReference>
<evidence type="ECO:0000313" key="8">
    <source>
        <dbReference type="Proteomes" id="UP000318416"/>
    </source>
</evidence>
<dbReference type="FunFam" id="1.10.1200.10:FF:000005">
    <property type="entry name" value="Nonribosomal peptide synthetase 1"/>
    <property type="match status" value="1"/>
</dbReference>
<dbReference type="Proteomes" id="UP000318416">
    <property type="component" value="Unassembled WGS sequence"/>
</dbReference>
<dbReference type="GO" id="GO:0044550">
    <property type="term" value="P:secondary metabolite biosynthetic process"/>
    <property type="evidence" value="ECO:0007669"/>
    <property type="project" value="UniProtKB-ARBA"/>
</dbReference>
<feature type="domain" description="Carrier" evidence="6">
    <location>
        <begin position="2637"/>
        <end position="2712"/>
    </location>
</feature>
<dbReference type="Pfam" id="PF00501">
    <property type="entry name" value="AMP-binding"/>
    <property type="match status" value="4"/>
</dbReference>
<dbReference type="InterPro" id="IPR009081">
    <property type="entry name" value="PP-bd_ACP"/>
</dbReference>
<dbReference type="SUPFAM" id="SSF56801">
    <property type="entry name" value="Acetyl-CoA synthetase-like"/>
    <property type="match status" value="4"/>
</dbReference>
<dbReference type="FunFam" id="3.40.50.980:FF:000001">
    <property type="entry name" value="Non-ribosomal peptide synthetase"/>
    <property type="match status" value="4"/>
</dbReference>
<dbReference type="Pfam" id="PF13193">
    <property type="entry name" value="AMP-binding_C"/>
    <property type="match status" value="4"/>
</dbReference>
<keyword evidence="3" id="KW-0596">Phosphopantetheine</keyword>
<dbReference type="InterPro" id="IPR025110">
    <property type="entry name" value="AMP-bd_C"/>
</dbReference>
<evidence type="ECO:0000313" key="7">
    <source>
        <dbReference type="EMBL" id="TWE16212.1"/>
    </source>
</evidence>
<dbReference type="PANTHER" id="PTHR45527">
    <property type="entry name" value="NONRIBOSOMAL PEPTIDE SYNTHETASE"/>
    <property type="match status" value="1"/>
</dbReference>
<dbReference type="GO" id="GO:0005829">
    <property type="term" value="C:cytosol"/>
    <property type="evidence" value="ECO:0007669"/>
    <property type="project" value="TreeGrafter"/>
</dbReference>
<dbReference type="FunFam" id="3.40.50.12780:FF:000012">
    <property type="entry name" value="Non-ribosomal peptide synthetase"/>
    <property type="match status" value="3"/>
</dbReference>
<dbReference type="Pfam" id="PF00550">
    <property type="entry name" value="PP-binding"/>
    <property type="match status" value="4"/>
</dbReference>
<dbReference type="InterPro" id="IPR029058">
    <property type="entry name" value="AB_hydrolase_fold"/>
</dbReference>
<dbReference type="InterPro" id="IPR001242">
    <property type="entry name" value="Condensation_dom"/>
</dbReference>
<dbReference type="GO" id="GO:0031177">
    <property type="term" value="F:phosphopantetheine binding"/>
    <property type="evidence" value="ECO:0007669"/>
    <property type="project" value="InterPro"/>
</dbReference>
<feature type="domain" description="Carrier" evidence="6">
    <location>
        <begin position="508"/>
        <end position="583"/>
    </location>
</feature>
<dbReference type="Pfam" id="PF00668">
    <property type="entry name" value="Condensation"/>
    <property type="match status" value="3"/>
</dbReference>
<dbReference type="InterPro" id="IPR010071">
    <property type="entry name" value="AA_adenyl_dom"/>
</dbReference>
<feature type="domain" description="Carrier" evidence="6">
    <location>
        <begin position="1581"/>
        <end position="1656"/>
    </location>
</feature>
<evidence type="ECO:0000256" key="4">
    <source>
        <dbReference type="ARBA" id="ARBA00022553"/>
    </source>
</evidence>
<dbReference type="GO" id="GO:0043041">
    <property type="term" value="P:amino acid activation for nonribosomal peptide biosynthetic process"/>
    <property type="evidence" value="ECO:0007669"/>
    <property type="project" value="TreeGrafter"/>
</dbReference>
<dbReference type="FunFam" id="3.40.50.980:FF:000002">
    <property type="entry name" value="Enterobactin synthetase component F"/>
    <property type="match status" value="1"/>
</dbReference>
<dbReference type="NCBIfam" id="NF003417">
    <property type="entry name" value="PRK04813.1"/>
    <property type="match status" value="4"/>
</dbReference>
<evidence type="ECO:0000256" key="5">
    <source>
        <dbReference type="ARBA" id="ARBA00022598"/>
    </source>
</evidence>
<dbReference type="InterPro" id="IPR020802">
    <property type="entry name" value="TesA-like"/>
</dbReference>
<dbReference type="FunFam" id="3.30.559.30:FF:000001">
    <property type="entry name" value="Non-ribosomal peptide synthetase"/>
    <property type="match status" value="1"/>
</dbReference>
<dbReference type="InterPro" id="IPR000873">
    <property type="entry name" value="AMP-dep_synth/lig_dom"/>
</dbReference>
<accession>A0A561EKW4</accession>
<evidence type="ECO:0000256" key="1">
    <source>
        <dbReference type="ARBA" id="ARBA00001957"/>
    </source>
</evidence>
<keyword evidence="4" id="KW-0597">Phosphoprotein</keyword>
<dbReference type="SUPFAM" id="SSF52777">
    <property type="entry name" value="CoA-dependent acyltransferases"/>
    <property type="match status" value="6"/>
</dbReference>
<dbReference type="PROSITE" id="PS50075">
    <property type="entry name" value="CARRIER"/>
    <property type="match status" value="4"/>
</dbReference>
<dbReference type="PROSITE" id="PS00455">
    <property type="entry name" value="AMP_BINDING"/>
    <property type="match status" value="4"/>
</dbReference>
<comment type="cofactor">
    <cofactor evidence="1">
        <name>pantetheine 4'-phosphate</name>
        <dbReference type="ChEBI" id="CHEBI:47942"/>
    </cofactor>
</comment>
<evidence type="ECO:0000256" key="2">
    <source>
        <dbReference type="ARBA" id="ARBA00006432"/>
    </source>
</evidence>
<dbReference type="InterPro" id="IPR020806">
    <property type="entry name" value="PKS_PP-bd"/>
</dbReference>
<dbReference type="FunFam" id="2.30.38.10:FF:000001">
    <property type="entry name" value="Non-ribosomal peptide synthetase PvdI"/>
    <property type="match status" value="3"/>
</dbReference>
<reference evidence="7 8" key="1">
    <citation type="submission" date="2019-06" db="EMBL/GenBank/DDBJ databases">
        <title>Sequencing the genomes of 1000 actinobacteria strains.</title>
        <authorList>
            <person name="Klenk H.-P."/>
        </authorList>
    </citation>
    <scope>NUCLEOTIDE SEQUENCE [LARGE SCALE GENOMIC DNA]</scope>
    <source>
        <strain evidence="7 8">DSM 41649</strain>
    </source>
</reference>
<dbReference type="Gene3D" id="3.40.50.980">
    <property type="match status" value="8"/>
</dbReference>
<dbReference type="NCBIfam" id="TIGR01733">
    <property type="entry name" value="AA-adenyl-dom"/>
    <property type="match status" value="4"/>
</dbReference>
<dbReference type="InterPro" id="IPR036736">
    <property type="entry name" value="ACP-like_sf"/>
</dbReference>
<dbReference type="SMART" id="SM00823">
    <property type="entry name" value="PKS_PP"/>
    <property type="match status" value="4"/>
</dbReference>
<feature type="domain" description="Carrier" evidence="6">
    <location>
        <begin position="3689"/>
        <end position="3764"/>
    </location>
</feature>
<keyword evidence="8" id="KW-1185">Reference proteome</keyword>
<protein>
    <submittedName>
        <fullName evidence="7">Amino acid adenylation domain-containing protein</fullName>
    </submittedName>
</protein>
<dbReference type="Gene3D" id="2.30.38.10">
    <property type="entry name" value="Luciferase, Domain 3"/>
    <property type="match status" value="4"/>
</dbReference>
<dbReference type="EMBL" id="VIVR01000001">
    <property type="protein sequence ID" value="TWE16212.1"/>
    <property type="molecule type" value="Genomic_DNA"/>
</dbReference>
<dbReference type="InterPro" id="IPR045851">
    <property type="entry name" value="AMP-bd_C_sf"/>
</dbReference>
<sequence>MASTGKQSRLLLPELFEAQVARTPDALAVADGQESLSYAELNVRVNRLAHRLIAAGIGPERFVAIALPRSVDLVVALLAVLKAGGAYLPLDPDYPAERLAYMLDDAAPACVLTDTATSGRLPVTGVPSVFLDTLDLSGFPATDPDRARDPRHPAYVIYTSGSTGRPKGVVVPHGAVAAFLSAMQQEIPLTSDDRLLAVTTVSFDIAALEIYLPLVSGAGVVVAGKDDVRDPAVIASLCSRFAVTVLQGTPSFWQPLLAEQQQVMSGMRILVGGEALSVPLATRMTKTSGAVLNLYGPTETTIWSTVKQLTEVVGTPAIGRPIARTRAYVLDGGLRPVPVGVAGELYIAGAGLARGYLGRPALTAERFVADPYGAVGSRMYRTGDLVRWNDGGELEYLGRTDHQVKVRGFRIELGEIEAVLAGHPDVERAVVVVREDQPGDHRIAAYVLAVPGRTVTVEALRSIAVQRLAGFMVPSVFVVVDAFPLTPNGKLDRGALPVPGVSAGVGRGPRTPQEEVLCRLFAEVLGLPGVGVDDDFFVLGGHSLLATRLVSRVREVLGVSVGVGAVFQCSTPAGLAGCLGSGADDRPVLEPVEISGPVPLSPAQQRLWFLNRLEGPNATYNQPEVLRLAGPLDERALEDAVNDVMGRHQPLRTVFYEVDGRPYQRVVPVEEARIALPAVDVGSGGLAALVDETARAPFDLAGDLPLRAVLFRESPEEHTLVLVIHHVATDGWSNTPLSRDLSAAYNARCGGGVPQWEPLPVQYTDYALWQQRLLGLDESPSAVRVRQLDYWTGQLAELPTTLDLPADRPRPAVPTHRGGSVPIRLSPELTGRLAVLAQACNATVFMVLQAALATLLTRHGAGTDIPIGTPTAGRGDSQLDDHVGFFVNTLVLRNDTGGNPAFRALLERTRETNLHAYTHGDLPFDQLVTALNPPRSTAHHPLFQILLAFQNNTPPQWDLQNLTTTTQAIGSSSAKFDLSFSFEERRGAGDHPQAIEGTVEYATDLFDRTTVEAMADRYLRVLEAVAADPDLRIGDIEILAPQERQRILVDWNDTTRDVPKLCFPEFFEAQVARTPDALAVADGQESLSYAELNARANRLAHRLIAAGIGPERLVAVALPRSVDLVVALLAVLKAGGAYLPIDLTYPDDRIGYMLNDAAPTVVLATEEFSSRWPERAFNCLVFDDAELVADLTAASSENPIDADRTSYVSQLTAAYVIYTSGSTGRPKAVVMPTAGLMNLLVQHSVTYPGGPGVRTAQFTAIGFDFSMQEILATLVMGKALVIPSDEVRRSSEDLAIWLEQQRINELFAPNLAIDALAESAHELDLQLPDLTDLLQGGEALVLSDRLRRFLQRRSGRRIHNVYGPAETHAMTLHTMAGEMDHWPPTAPLGKPFGNARGYVLDGGLRPVPVGVAGELYIAGAGLARGYLGRPALTAERFVADPYGAVGSRMYRTGDLVRWNDGGELEYLGRTDHQVKVRGFRIELGEIEAVLTDQPNVAQAHVTAQALQEGDGTDKRLVAYVVPVSGGVISSAELRSRLSRVLPGFMVPSVFVVVDAFPLTPNGKLDRGALPVPGVSAGVGRGPRTPQEEVLCRLFAEVLGLPGVGVDDDFFVLGGHSLLATRLVSRVREVLGVSVGVGAVFQCSTPAGLAGCLGSGADDRPVLEPVEISGPVPLSPAQQRLWFLNRLEGPNATYNQPEVLRLAGPLDERALEDAVNDVMGRHQPLRTVFYEVDGRPYQRVVPVEEARIALPAVDVGSGGLAALVDETARAPFDLAGDLPLRAVLFRESPEEHTLVLVIHHVATDGWSNTPLSRDLSAAYNARCGGGVPQWEPLPVQYTDYALWQQRLLGLDESPSAVRVRQLDYWTGQLAELPTTLDLPADRPRPAVPTHRGGSVPIRLSPELTGRLAVLAQACNATVFMVLQAALATLLTRHGAGTDIPIGTPTAGRGDSQLDDHVGFFVNTLVLRNDTGGNPAFRALLERTRETNLHAYTHGDLPFDQLVTALNPPRSTAHHPLFQILLAFQNNTPPQWDLQNLTTTTQAISTGIERFDLSFYFDDPSTSTSDDRSLGGYLSYARDLFSQTTVLRIVNHFERVLEAVAADPDLRIGDIEILAPQERQRILVDWNDTSRDMVPGTLDGPFEIQAARTPDATAVVFRGQSLSYAELNVRVNRLAHRLIADGIGAERFVAIALPRSVDLVVALLAVLKAGGAYLPLDPDYPAERLAYMLDDAAPACVLTDTATSGRLPVTGVPSVLLDTLDLSGYPATDPDRARDPRHPAYVIYTSGSTGRPKGVVIPHSAIDNRLRWMQAEYGLAPHDRVLQKTPSSFDVSVWEFFWPLREGAALVVAEPGGHRDSAYLARTIREERVTVCHFVPSLLLVFLAEPDAANCGGLRRVFCSGEALPREAVHEFHRTLPDVPLHNLYGPTEAAVDVTRHTCVAGGTGPVPIGKPAWNTRVYVLDTTLRPCPPGIPGELYLAGVQLATNYHAQPALTASRFVADPYGAVGSRMYRTGDLVRWNDGGELEYLGRTDHQVKVRGFRIELGEIEAVLAGHPDVERAVVVVREDQPGDHRIAAYVLAVPGRTVTVEALRSIAVQRLAGFMVPSVFVVVDAFPLTPNGKLDRGALPVPGVSAGVGRGPRTPQEEVLCRLFAEVLGLPGVGVDDDFFVLGGHSLLATRLVSRVREVLGVSVGVGAVFQCSTPAGLAGCLGSGADDRPVLEPVEISGPVPLSPAQQRLWFLNRLEGPNATYNQPEVLRLAGPLDERALEDAVNDVMGRHQPLRTVFYEVDGRPYQRVVPVEEARIALPAVDVGSGGLAALVDETARAPFDLAGDLPLRAVLFRESPEEHTLVLVIHHVATDGWSNTPLSRDLSAAYNARCGGGVPQWEPLPVQYTDYALWQQRLLGLDESPSAVRVRQLDYWTGQLAELPTTLDLPADRPRPAVPTHRGGSVPIRLSPELTGRLAVLAQACNATVFMVLQAALATLLTRHGAGTDIPIGTPTAGRGDSQLDDHVGFFVNTLVLRNDTGGNPAFRALLERTRETNLHAYTHGDLPFDQLVTALNPPRSTAHHPLFQILLAFQNNTPPQWDLQNLTTTTQAISTGIERFDLSFSFEERRGAGDHPQAIEGTVEYATDLFDRTTVEAMADRYLRVLEAVAADPDLRIGDIEILAPQERQQILVDWNDTTQDVPKLCFPELFEAQAVGTPDALAVADGQESLSYAELNVRVNRLAHRLIAAGIGPERFVAIALPRSVDLVVALLAVLKAGGAYLPLDPDYPAERLAYMLDDAAPACVLTDTATSGRLPVTGVPSVFLDTLDLSGFPATDPDRARDPRHPAYVIYTSGSTGRPKGVVVPHGAVAAFLSAMQQEIPLTSDDRLLAVTTVSFDIAALEIYLPLVSGAGVVVAGKDDVRDPAVIASLCSRFAVTVLQGTPSFWQPLLAEQQQVMSGMRILVGGEALSVPLATRMTKTSGAVLNLYGPTETTIWSTVKQLTEVVGTPAIGRPIARTRAYVLDGGLRPVPVGVAGELYIAGAGLARGYLGRPALTAERFVADPYGAVGSRMYRTGDLVRWNDGGELEYLGRTDHQVKVRGFRIELGEIEAVLAGHPDVERAVVVVREDQPGDHRIAAYVLAVPGRTVTVEALRSIAVQRLAGFMVPSVFVVVDAFPLTPNGKLDRGALPAPGYDLTSSGRAPRSRQEKVLCRLFAEVLGLPNVTIDDNFFNLGGHSLLGMLLLSRIRTELGADLSPKALFASPDVVGLARKVSAAMETDDAYPILLGLRTAGSRPPLFVVHPAGGFGWAYSRLLAHIPDEYPVYALQARGLDGRRVLPATIEEMARDYLTEVKRIQPLGPYHLLGWSFGGHVAHSMATQLQENGADVQSLVMFDSYPNSTVGGQIVSDEDGLVLLAIENLAGEIPQQPHRLARADLIRMVREGFHPLADATDQQVEDALDVGVNNLEILQEFSPETFVGDLLLFVAQREQGAYATIGNTWSSFITGRVESVLLDCGHHDMISTAATEIGKYLSVYLDSRASE</sequence>
<dbReference type="InterPro" id="IPR001031">
    <property type="entry name" value="Thioesterase"/>
</dbReference>
<dbReference type="SUPFAM" id="SSF53474">
    <property type="entry name" value="alpha/beta-Hydrolases"/>
    <property type="match status" value="1"/>
</dbReference>
<dbReference type="CDD" id="cd19540">
    <property type="entry name" value="LCL_NRPS-like"/>
    <property type="match status" value="3"/>
</dbReference>
<dbReference type="GO" id="GO:0017000">
    <property type="term" value="P:antibiotic biosynthetic process"/>
    <property type="evidence" value="ECO:0007669"/>
    <property type="project" value="UniProtKB-ARBA"/>
</dbReference>
<dbReference type="FunFam" id="1.10.1200.10:FF:000016">
    <property type="entry name" value="Non-ribosomal peptide synthase"/>
    <property type="match status" value="3"/>
</dbReference>
<dbReference type="SMART" id="SM00824">
    <property type="entry name" value="PKS_TE"/>
    <property type="match status" value="1"/>
</dbReference>